<comment type="caution">
    <text evidence="3">The sequence shown here is derived from an EMBL/GenBank/DDBJ whole genome shotgun (WGS) entry which is preliminary data.</text>
</comment>
<keyword evidence="1" id="KW-0808">Transferase</keyword>
<sequence length="137" mass="15521">MLKYHLNESIDVSSRNKSFIEKSVRWITSHFEVDNKTEIADFGCGPGLYTNGLAERGAIVTGIDFSGNSLNYAKQVAAEKSLNVNYVLKNYLDFETTNRFDLITMIMCDFCVLNPEQRKKMLSKFHSLLKPDGSVLL</sequence>
<evidence type="ECO:0000259" key="2">
    <source>
        <dbReference type="Pfam" id="PF13649"/>
    </source>
</evidence>
<dbReference type="Pfam" id="PF13649">
    <property type="entry name" value="Methyltransf_25"/>
    <property type="match status" value="1"/>
</dbReference>
<gene>
    <name evidence="3" type="ORF">S03H2_48966</name>
</gene>
<protein>
    <recommendedName>
        <fullName evidence="2">Methyltransferase domain-containing protein</fullName>
    </recommendedName>
</protein>
<evidence type="ECO:0000256" key="1">
    <source>
        <dbReference type="ARBA" id="ARBA00022679"/>
    </source>
</evidence>
<evidence type="ECO:0000313" key="3">
    <source>
        <dbReference type="EMBL" id="GAH68668.1"/>
    </source>
</evidence>
<dbReference type="Gene3D" id="3.40.50.150">
    <property type="entry name" value="Vaccinia Virus protein VP39"/>
    <property type="match status" value="1"/>
</dbReference>
<accession>X1JFY2</accession>
<organism evidence="3">
    <name type="scientific">marine sediment metagenome</name>
    <dbReference type="NCBI Taxonomy" id="412755"/>
    <lineage>
        <taxon>unclassified sequences</taxon>
        <taxon>metagenomes</taxon>
        <taxon>ecological metagenomes</taxon>
    </lineage>
</organism>
<dbReference type="InterPro" id="IPR041698">
    <property type="entry name" value="Methyltransf_25"/>
</dbReference>
<reference evidence="3" key="1">
    <citation type="journal article" date="2014" name="Front. Microbiol.">
        <title>High frequency of phylogenetically diverse reductive dehalogenase-homologous genes in deep subseafloor sedimentary metagenomes.</title>
        <authorList>
            <person name="Kawai M."/>
            <person name="Futagami T."/>
            <person name="Toyoda A."/>
            <person name="Takaki Y."/>
            <person name="Nishi S."/>
            <person name="Hori S."/>
            <person name="Arai W."/>
            <person name="Tsubouchi T."/>
            <person name="Morono Y."/>
            <person name="Uchiyama I."/>
            <person name="Ito T."/>
            <person name="Fujiyama A."/>
            <person name="Inagaki F."/>
            <person name="Takami H."/>
        </authorList>
    </citation>
    <scope>NUCLEOTIDE SEQUENCE</scope>
    <source>
        <strain evidence="3">Expedition CK06-06</strain>
    </source>
</reference>
<name>X1JFY2_9ZZZZ</name>
<dbReference type="SUPFAM" id="SSF53335">
    <property type="entry name" value="S-adenosyl-L-methionine-dependent methyltransferases"/>
    <property type="match status" value="1"/>
</dbReference>
<dbReference type="PANTHER" id="PTHR43861">
    <property type="entry name" value="TRANS-ACONITATE 2-METHYLTRANSFERASE-RELATED"/>
    <property type="match status" value="1"/>
</dbReference>
<dbReference type="InterPro" id="IPR029063">
    <property type="entry name" value="SAM-dependent_MTases_sf"/>
</dbReference>
<dbReference type="AlphaFoldDB" id="X1JFY2"/>
<feature type="domain" description="Methyltransferase" evidence="2">
    <location>
        <begin position="39"/>
        <end position="133"/>
    </location>
</feature>
<dbReference type="EMBL" id="BARU01030911">
    <property type="protein sequence ID" value="GAH68668.1"/>
    <property type="molecule type" value="Genomic_DNA"/>
</dbReference>
<proteinExistence type="predicted"/>
<dbReference type="GO" id="GO:0016740">
    <property type="term" value="F:transferase activity"/>
    <property type="evidence" value="ECO:0007669"/>
    <property type="project" value="UniProtKB-KW"/>
</dbReference>
<dbReference type="CDD" id="cd02440">
    <property type="entry name" value="AdoMet_MTases"/>
    <property type="match status" value="1"/>
</dbReference>
<feature type="non-terminal residue" evidence="3">
    <location>
        <position position="137"/>
    </location>
</feature>